<organism evidence="1 2">
    <name type="scientific">Acaulospora colombiana</name>
    <dbReference type="NCBI Taxonomy" id="27376"/>
    <lineage>
        <taxon>Eukaryota</taxon>
        <taxon>Fungi</taxon>
        <taxon>Fungi incertae sedis</taxon>
        <taxon>Mucoromycota</taxon>
        <taxon>Glomeromycotina</taxon>
        <taxon>Glomeromycetes</taxon>
        <taxon>Diversisporales</taxon>
        <taxon>Acaulosporaceae</taxon>
        <taxon>Acaulospora</taxon>
    </lineage>
</organism>
<dbReference type="Proteomes" id="UP000789525">
    <property type="component" value="Unassembled WGS sequence"/>
</dbReference>
<protein>
    <submittedName>
        <fullName evidence="1">14219_t:CDS:1</fullName>
    </submittedName>
</protein>
<accession>A0ACA9KA85</accession>
<name>A0ACA9KA85_9GLOM</name>
<sequence>MKLRDAEDIAQALQLQQQEKAEKEQKQARSQLLNNPKDDVLCQEKRDITLDNIDRYTLFKSRIP</sequence>
<evidence type="ECO:0000313" key="1">
    <source>
        <dbReference type="EMBL" id="CAG8461937.1"/>
    </source>
</evidence>
<gene>
    <name evidence="1" type="ORF">ACOLOM_LOCUS1206</name>
</gene>
<evidence type="ECO:0000313" key="2">
    <source>
        <dbReference type="Proteomes" id="UP000789525"/>
    </source>
</evidence>
<keyword evidence="2" id="KW-1185">Reference proteome</keyword>
<dbReference type="EMBL" id="CAJVPT010001414">
    <property type="protein sequence ID" value="CAG8461937.1"/>
    <property type="molecule type" value="Genomic_DNA"/>
</dbReference>
<reference evidence="1" key="1">
    <citation type="submission" date="2021-06" db="EMBL/GenBank/DDBJ databases">
        <authorList>
            <person name="Kallberg Y."/>
            <person name="Tangrot J."/>
            <person name="Rosling A."/>
        </authorList>
    </citation>
    <scope>NUCLEOTIDE SEQUENCE</scope>
    <source>
        <strain evidence="1">CL356</strain>
    </source>
</reference>
<proteinExistence type="predicted"/>
<comment type="caution">
    <text evidence="1">The sequence shown here is derived from an EMBL/GenBank/DDBJ whole genome shotgun (WGS) entry which is preliminary data.</text>
</comment>